<evidence type="ECO:0000256" key="1">
    <source>
        <dbReference type="SAM" id="Phobius"/>
    </source>
</evidence>
<protein>
    <submittedName>
        <fullName evidence="2">Uncharacterized protein</fullName>
    </submittedName>
</protein>
<evidence type="ECO:0000313" key="2">
    <source>
        <dbReference type="EMBL" id="AKL98198.1"/>
    </source>
</evidence>
<organism evidence="2 3">
    <name type="scientific">Endomicrobium proavitum</name>
    <dbReference type="NCBI Taxonomy" id="1408281"/>
    <lineage>
        <taxon>Bacteria</taxon>
        <taxon>Pseudomonadati</taxon>
        <taxon>Elusimicrobiota</taxon>
        <taxon>Endomicrobiia</taxon>
        <taxon>Endomicrobiales</taxon>
        <taxon>Endomicrobiaceae</taxon>
        <taxon>Endomicrobium</taxon>
    </lineage>
</organism>
<dbReference type="Proteomes" id="UP000035337">
    <property type="component" value="Chromosome"/>
</dbReference>
<dbReference type="KEGG" id="epo:Epro_0819"/>
<keyword evidence="1" id="KW-0812">Transmembrane</keyword>
<name>A0A0G3WIQ6_9BACT</name>
<dbReference type="RefSeq" id="WP_052570733.1">
    <property type="nucleotide sequence ID" value="NZ_CP009498.1"/>
</dbReference>
<reference evidence="2 3" key="1">
    <citation type="submission" date="2014-09" db="EMBL/GenBank/DDBJ databases">
        <title>Complete genome sequence of Endomicrobium proavitum.</title>
        <authorList>
            <person name="Zheng H."/>
        </authorList>
    </citation>
    <scope>NUCLEOTIDE SEQUENCE [LARGE SCALE GENOMIC DNA]</scope>
    <source>
        <strain evidence="2 3">Rsa215</strain>
    </source>
</reference>
<feature type="transmembrane region" description="Helical" evidence="1">
    <location>
        <begin position="68"/>
        <end position="88"/>
    </location>
</feature>
<gene>
    <name evidence="2" type="ORF">Epro_0819</name>
</gene>
<feature type="transmembrane region" description="Helical" evidence="1">
    <location>
        <begin position="36"/>
        <end position="56"/>
    </location>
</feature>
<keyword evidence="1" id="KW-1133">Transmembrane helix</keyword>
<feature type="transmembrane region" description="Helical" evidence="1">
    <location>
        <begin position="94"/>
        <end position="115"/>
    </location>
</feature>
<keyword evidence="3" id="KW-1185">Reference proteome</keyword>
<proteinExistence type="predicted"/>
<evidence type="ECO:0000313" key="3">
    <source>
        <dbReference type="Proteomes" id="UP000035337"/>
    </source>
</evidence>
<dbReference type="AlphaFoldDB" id="A0A0G3WIQ6"/>
<keyword evidence="1" id="KW-0472">Membrane</keyword>
<accession>A0A0G3WIQ6</accession>
<dbReference type="EMBL" id="CP009498">
    <property type="protein sequence ID" value="AKL98198.1"/>
    <property type="molecule type" value="Genomic_DNA"/>
</dbReference>
<feature type="transmembrane region" description="Helical" evidence="1">
    <location>
        <begin position="12"/>
        <end position="30"/>
    </location>
</feature>
<sequence>MSRKCANYTVLKENILVVILWAIIYYVVLFKIDIHAEKLLCFVLTILMVGAIFKYLHIVEKKKRREKLVVFLCNFMVFVILAILSGFIKIIYFMIYMIFFWIAGISFELFQLITLK</sequence>